<feature type="compositionally biased region" description="Basic and acidic residues" evidence="1">
    <location>
        <begin position="1"/>
        <end position="21"/>
    </location>
</feature>
<evidence type="ECO:0000313" key="2">
    <source>
        <dbReference type="EMBL" id="CAD5113606.1"/>
    </source>
</evidence>
<feature type="region of interest" description="Disordered" evidence="1">
    <location>
        <begin position="1"/>
        <end position="55"/>
    </location>
</feature>
<evidence type="ECO:0000256" key="1">
    <source>
        <dbReference type="SAM" id="MobiDB-lite"/>
    </source>
</evidence>
<organism evidence="2 3">
    <name type="scientific">Dimorphilus gyrociliatus</name>
    <dbReference type="NCBI Taxonomy" id="2664684"/>
    <lineage>
        <taxon>Eukaryota</taxon>
        <taxon>Metazoa</taxon>
        <taxon>Spiralia</taxon>
        <taxon>Lophotrochozoa</taxon>
        <taxon>Annelida</taxon>
        <taxon>Polychaeta</taxon>
        <taxon>Polychaeta incertae sedis</taxon>
        <taxon>Dinophilidae</taxon>
        <taxon>Dimorphilus</taxon>
    </lineage>
</organism>
<protein>
    <submittedName>
        <fullName evidence="2">Uncharacterized protein</fullName>
    </submittedName>
</protein>
<keyword evidence="3" id="KW-1185">Reference proteome</keyword>
<dbReference type="EMBL" id="CAJFCJ010000004">
    <property type="protein sequence ID" value="CAD5113606.1"/>
    <property type="molecule type" value="Genomic_DNA"/>
</dbReference>
<sequence>MEKSIISEKKSKTDVINKEGIKTPNDQQNSLVLKQTSHESLTSRKSSESKQTNRSCRYRRFKKDYVSKDNMFLNDYDLYGELSQKNEELLKKVRVDSSRVSKIENYIDDNCRSSLYNIEYSKLAFHTDMRKLRKSIISAVSQVQEYLNISALNNTVITDLDQYSFNDLG</sequence>
<accession>A0A7I8VBV4</accession>
<dbReference type="AlphaFoldDB" id="A0A7I8VBV4"/>
<gene>
    <name evidence="2" type="ORF">DGYR_LOCUS2567</name>
</gene>
<name>A0A7I8VBV4_9ANNE</name>
<proteinExistence type="predicted"/>
<comment type="caution">
    <text evidence="2">The sequence shown here is derived from an EMBL/GenBank/DDBJ whole genome shotgun (WGS) entry which is preliminary data.</text>
</comment>
<dbReference type="Proteomes" id="UP000549394">
    <property type="component" value="Unassembled WGS sequence"/>
</dbReference>
<evidence type="ECO:0000313" key="3">
    <source>
        <dbReference type="Proteomes" id="UP000549394"/>
    </source>
</evidence>
<reference evidence="2 3" key="1">
    <citation type="submission" date="2020-08" db="EMBL/GenBank/DDBJ databases">
        <authorList>
            <person name="Hejnol A."/>
        </authorList>
    </citation>
    <scope>NUCLEOTIDE SEQUENCE [LARGE SCALE GENOMIC DNA]</scope>
</reference>
<feature type="compositionally biased region" description="Polar residues" evidence="1">
    <location>
        <begin position="24"/>
        <end position="40"/>
    </location>
</feature>